<evidence type="ECO:0000313" key="2">
    <source>
        <dbReference type="EMBL" id="PAV66529.1"/>
    </source>
</evidence>
<dbReference type="EMBL" id="LIAE01010091">
    <property type="protein sequence ID" value="PAV66529.1"/>
    <property type="molecule type" value="Genomic_DNA"/>
</dbReference>
<dbReference type="Proteomes" id="UP000218231">
    <property type="component" value="Unassembled WGS sequence"/>
</dbReference>
<gene>
    <name evidence="2" type="ORF">WR25_22539</name>
</gene>
<dbReference type="OrthoDB" id="5864338at2759"/>
<organism evidence="2 3">
    <name type="scientific">Diploscapter pachys</name>
    <dbReference type="NCBI Taxonomy" id="2018661"/>
    <lineage>
        <taxon>Eukaryota</taxon>
        <taxon>Metazoa</taxon>
        <taxon>Ecdysozoa</taxon>
        <taxon>Nematoda</taxon>
        <taxon>Chromadorea</taxon>
        <taxon>Rhabditida</taxon>
        <taxon>Rhabditina</taxon>
        <taxon>Rhabditomorpha</taxon>
        <taxon>Rhabditoidea</taxon>
        <taxon>Rhabditidae</taxon>
        <taxon>Diploscapter</taxon>
    </lineage>
</organism>
<evidence type="ECO:0000256" key="1">
    <source>
        <dbReference type="SAM" id="MobiDB-lite"/>
    </source>
</evidence>
<comment type="caution">
    <text evidence="2">The sequence shown here is derived from an EMBL/GenBank/DDBJ whole genome shotgun (WGS) entry which is preliminary data.</text>
</comment>
<keyword evidence="3" id="KW-1185">Reference proteome</keyword>
<feature type="compositionally biased region" description="Polar residues" evidence="1">
    <location>
        <begin position="1"/>
        <end position="12"/>
    </location>
</feature>
<reference evidence="2 3" key="1">
    <citation type="journal article" date="2017" name="Curr. Biol.">
        <title>Genome architecture and evolution of a unichromosomal asexual nematode.</title>
        <authorList>
            <person name="Fradin H."/>
            <person name="Zegar C."/>
            <person name="Gutwein M."/>
            <person name="Lucas J."/>
            <person name="Kovtun M."/>
            <person name="Corcoran D."/>
            <person name="Baugh L.R."/>
            <person name="Kiontke K."/>
            <person name="Gunsalus K."/>
            <person name="Fitch D.H."/>
            <person name="Piano F."/>
        </authorList>
    </citation>
    <scope>NUCLEOTIDE SEQUENCE [LARGE SCALE GENOMIC DNA]</scope>
    <source>
        <strain evidence="2">PF1309</strain>
    </source>
</reference>
<accession>A0A2A2JY99</accession>
<feature type="region of interest" description="Disordered" evidence="1">
    <location>
        <begin position="1"/>
        <end position="34"/>
    </location>
</feature>
<dbReference type="AlphaFoldDB" id="A0A2A2JY99"/>
<sequence>MSTSPLNPTTSGFLKPSYYESSPPTKWPRAVTPNRRQSIIYASGSESGNEGNFDYKSPNFSKDSNFSIFSPHTPHSLSANNIHMSSTPSPFRIFSSPSISTRALRLSTTENVIGIRLQETPTDAQNNKENPTFQVTRIQPSQVQTNSQASRCLNLGDSSEESDPDKTMPMRYGDSSIPETPSKALLYDMDFLGHNEYDGLLPFPQTSPINDHLIEIARADFSYDHFDQPCCSTFDSALGSSLDSQSLTLPGQIDHFQSDSNLTGDEHVSPETPTSFKKAMAEVLRQGTLKPRQLLEHDENQPSSNVKPTESPLVPLCTSTPMEMIPPKSRIAKNAKELSKIIPIQPESALSEDGMRPPKKPLRPYSRRWIRIVTGGTKAQKEMVLAAQVLLRKRAVDKNMPPYVSPYEGTPCLDF</sequence>
<feature type="compositionally biased region" description="Polar residues" evidence="1">
    <location>
        <begin position="140"/>
        <end position="151"/>
    </location>
</feature>
<feature type="region of interest" description="Disordered" evidence="1">
    <location>
        <begin position="140"/>
        <end position="179"/>
    </location>
</feature>
<evidence type="ECO:0000313" key="3">
    <source>
        <dbReference type="Proteomes" id="UP000218231"/>
    </source>
</evidence>
<protein>
    <submittedName>
        <fullName evidence="2">Uncharacterized protein</fullName>
    </submittedName>
</protein>
<name>A0A2A2JY99_9BILA</name>
<proteinExistence type="predicted"/>